<accession>F8JWS3</accession>
<dbReference type="InterPro" id="IPR028081">
    <property type="entry name" value="Leu-bd"/>
</dbReference>
<evidence type="ECO:0000259" key="4">
    <source>
        <dbReference type="Pfam" id="PF13458"/>
    </source>
</evidence>
<name>F8JWS3_STREN</name>
<dbReference type="RefSeq" id="WP_014145415.1">
    <property type="nucleotide sequence ID" value="NC_016111.1"/>
</dbReference>
<dbReference type="STRING" id="1003195.SCATT_47040"/>
<dbReference type="EMBL" id="CP003219">
    <property type="protein sequence ID" value="AEW97075.1"/>
    <property type="molecule type" value="Genomic_DNA"/>
</dbReference>
<evidence type="ECO:0000313" key="5">
    <source>
        <dbReference type="EMBL" id="AEW97075.1"/>
    </source>
</evidence>
<evidence type="ECO:0000256" key="2">
    <source>
        <dbReference type="ARBA" id="ARBA00022729"/>
    </source>
</evidence>
<keyword evidence="6" id="KW-1185">Reference proteome</keyword>
<dbReference type="OrthoDB" id="3440574at2"/>
<dbReference type="SUPFAM" id="SSF53822">
    <property type="entry name" value="Periplasmic binding protein-like I"/>
    <property type="match status" value="1"/>
</dbReference>
<keyword evidence="2" id="KW-0732">Signal</keyword>
<protein>
    <recommendedName>
        <fullName evidence="4">Leucine-binding protein domain-containing protein</fullName>
    </recommendedName>
</protein>
<evidence type="ECO:0000256" key="3">
    <source>
        <dbReference type="SAM" id="Phobius"/>
    </source>
</evidence>
<keyword evidence="3" id="KW-0812">Transmembrane</keyword>
<organism evidence="5 6">
    <name type="scientific">Streptantibioticus cattleyicolor (strain ATCC 35852 / DSM 46488 / JCM 4925 / NBRC 14057 / NRRL 8057)</name>
    <name type="common">Streptomyces cattleya</name>
    <dbReference type="NCBI Taxonomy" id="1003195"/>
    <lineage>
        <taxon>Bacteria</taxon>
        <taxon>Bacillati</taxon>
        <taxon>Actinomycetota</taxon>
        <taxon>Actinomycetes</taxon>
        <taxon>Kitasatosporales</taxon>
        <taxon>Streptomycetaceae</taxon>
        <taxon>Streptantibioticus</taxon>
    </lineage>
</organism>
<dbReference type="Proteomes" id="UP000007842">
    <property type="component" value="Chromosome"/>
</dbReference>
<dbReference type="InterPro" id="IPR028082">
    <property type="entry name" value="Peripla_BP_I"/>
</dbReference>
<evidence type="ECO:0000313" key="6">
    <source>
        <dbReference type="Proteomes" id="UP000007842"/>
    </source>
</evidence>
<dbReference type="KEGG" id="sct:SCAT_4711"/>
<dbReference type="eggNOG" id="COG0683">
    <property type="taxonomic scope" value="Bacteria"/>
</dbReference>
<dbReference type="HOGENOM" id="CLU_039049_0_0_11"/>
<dbReference type="Pfam" id="PF13458">
    <property type="entry name" value="Peripla_BP_6"/>
    <property type="match status" value="1"/>
</dbReference>
<evidence type="ECO:0000256" key="1">
    <source>
        <dbReference type="ARBA" id="ARBA00010062"/>
    </source>
</evidence>
<dbReference type="Gene3D" id="3.40.50.2300">
    <property type="match status" value="2"/>
</dbReference>
<sequence>MSAANGPGPTWDPPRRWWQRPWRVAALVVAVVLVAAGVYWVVRPSVGCGVSGVEKHGPDHECVGVTDGSYAFSPDLAHLSDLVRQENERVAKGGGDSWVSVVYLASMVPGEGGTTTTDSIRHELEGAYTAQWVANNTHTHGDAPKIRLLLAHSGGSDDARAFTLRRIEERIGPDHIVAVAGLGTSTSATRATIKELIGHDLATFGSVLTSNDLTGLQGLARVVPANSDEAAAAATYLRSSHPGAKVLLVQDRRSDDLYTRTLADSFRASYPPGDLVSQPMVYDSSKSDVATYFTQAMANVCLEKPQVIFYAGRGVDLPKFLSPLAGRQCADQPLTVLSGDDASLVERSAGIDEVKDALRLGNIRLVYTGLAHPEAWTKRPQSFNSTAIAPFQSGGRFPAAFPHEPLDDGQAITGYDAVLTAVTAIRYAAQGPSGPNRVRGQDVIQMLPALTGVKAVSGASGLISLDPDGNPVNKAIPIVELNKDGSVHTVAVSSRNGTPPDARPQGG</sequence>
<feature type="domain" description="Leucine-binding protein" evidence="4">
    <location>
        <begin position="182"/>
        <end position="485"/>
    </location>
</feature>
<dbReference type="KEGG" id="scy:SCATT_47040"/>
<feature type="transmembrane region" description="Helical" evidence="3">
    <location>
        <begin position="24"/>
        <end position="42"/>
    </location>
</feature>
<keyword evidence="3" id="KW-1133">Transmembrane helix</keyword>
<proteinExistence type="inferred from homology"/>
<keyword evidence="3" id="KW-0472">Membrane</keyword>
<dbReference type="AlphaFoldDB" id="F8JWS3"/>
<reference evidence="6" key="1">
    <citation type="submission" date="2011-12" db="EMBL/GenBank/DDBJ databases">
        <title>Complete genome sequence of Streptomyces cattleya strain DSM 46488.</title>
        <authorList>
            <person name="Ou H.-Y."/>
            <person name="Li P."/>
            <person name="Zhao C."/>
            <person name="O'Hagan D."/>
            <person name="Deng Z."/>
        </authorList>
    </citation>
    <scope>NUCLEOTIDE SEQUENCE [LARGE SCALE GENOMIC DNA]</scope>
    <source>
        <strain evidence="6">ATCC 35852 / DSM 46488 / JCM 4925 / NBRC 14057 / NRRL 8057</strain>
    </source>
</reference>
<dbReference type="PATRIC" id="fig|1003195.11.peg.6145"/>
<accession>G8WT52</accession>
<comment type="similarity">
    <text evidence="1">Belongs to the leucine-binding protein family.</text>
</comment>
<gene>
    <name evidence="5" type="ordered locus">SCATT_47040</name>
</gene>